<evidence type="ECO:0000313" key="2">
    <source>
        <dbReference type="Proteomes" id="UP001234989"/>
    </source>
</evidence>
<dbReference type="Proteomes" id="UP001234989">
    <property type="component" value="Chromosome 1"/>
</dbReference>
<evidence type="ECO:0000313" key="1">
    <source>
        <dbReference type="EMBL" id="WMV07639.1"/>
    </source>
</evidence>
<reference evidence="1" key="1">
    <citation type="submission" date="2023-08" db="EMBL/GenBank/DDBJ databases">
        <title>A de novo genome assembly of Solanum verrucosum Schlechtendal, a Mexican diploid species geographically isolated from the other diploid A-genome species in potato relatives.</title>
        <authorList>
            <person name="Hosaka K."/>
        </authorList>
    </citation>
    <scope>NUCLEOTIDE SEQUENCE</scope>
    <source>
        <tissue evidence="1">Young leaves</tissue>
    </source>
</reference>
<gene>
    <name evidence="1" type="ORF">MTR67_001024</name>
</gene>
<dbReference type="EMBL" id="CP133612">
    <property type="protein sequence ID" value="WMV07639.1"/>
    <property type="molecule type" value="Genomic_DNA"/>
</dbReference>
<keyword evidence="2" id="KW-1185">Reference proteome</keyword>
<dbReference type="AlphaFoldDB" id="A0AAF0PTG4"/>
<protein>
    <submittedName>
        <fullName evidence="1">Uncharacterized protein</fullName>
    </submittedName>
</protein>
<organism evidence="1 2">
    <name type="scientific">Solanum verrucosum</name>
    <dbReference type="NCBI Taxonomy" id="315347"/>
    <lineage>
        <taxon>Eukaryota</taxon>
        <taxon>Viridiplantae</taxon>
        <taxon>Streptophyta</taxon>
        <taxon>Embryophyta</taxon>
        <taxon>Tracheophyta</taxon>
        <taxon>Spermatophyta</taxon>
        <taxon>Magnoliopsida</taxon>
        <taxon>eudicotyledons</taxon>
        <taxon>Gunneridae</taxon>
        <taxon>Pentapetalae</taxon>
        <taxon>asterids</taxon>
        <taxon>lamiids</taxon>
        <taxon>Solanales</taxon>
        <taxon>Solanaceae</taxon>
        <taxon>Solanoideae</taxon>
        <taxon>Solaneae</taxon>
        <taxon>Solanum</taxon>
    </lineage>
</organism>
<name>A0AAF0PTG4_SOLVR</name>
<accession>A0AAF0PTG4</accession>
<sequence length="59" mass="6480">MTTLSNIDSSTNIKTQQFIYRCLMNWSTTYSLNATALPTLPGFCGVFLGFTIDSNIAVP</sequence>
<proteinExistence type="predicted"/>